<name>A0AA86SFZ6_9FABA</name>
<reference evidence="2" key="1">
    <citation type="submission" date="2023-10" db="EMBL/GenBank/DDBJ databases">
        <authorList>
            <person name="Domelevo Entfellner J.-B."/>
        </authorList>
    </citation>
    <scope>NUCLEOTIDE SEQUENCE</scope>
</reference>
<evidence type="ECO:0000256" key="1">
    <source>
        <dbReference type="SAM" id="MobiDB-lite"/>
    </source>
</evidence>
<gene>
    <name evidence="2" type="ORF">AYBTSS11_LOCUS17044</name>
</gene>
<dbReference type="Proteomes" id="UP001189624">
    <property type="component" value="Chromosome 5"/>
</dbReference>
<evidence type="ECO:0000313" key="3">
    <source>
        <dbReference type="Proteomes" id="UP001189624"/>
    </source>
</evidence>
<keyword evidence="3" id="KW-1185">Reference proteome</keyword>
<organism evidence="2 3">
    <name type="scientific">Sphenostylis stenocarpa</name>
    <dbReference type="NCBI Taxonomy" id="92480"/>
    <lineage>
        <taxon>Eukaryota</taxon>
        <taxon>Viridiplantae</taxon>
        <taxon>Streptophyta</taxon>
        <taxon>Embryophyta</taxon>
        <taxon>Tracheophyta</taxon>
        <taxon>Spermatophyta</taxon>
        <taxon>Magnoliopsida</taxon>
        <taxon>eudicotyledons</taxon>
        <taxon>Gunneridae</taxon>
        <taxon>Pentapetalae</taxon>
        <taxon>rosids</taxon>
        <taxon>fabids</taxon>
        <taxon>Fabales</taxon>
        <taxon>Fabaceae</taxon>
        <taxon>Papilionoideae</taxon>
        <taxon>50 kb inversion clade</taxon>
        <taxon>NPAAA clade</taxon>
        <taxon>indigoferoid/millettioid clade</taxon>
        <taxon>Phaseoleae</taxon>
        <taxon>Sphenostylis</taxon>
    </lineage>
</organism>
<accession>A0AA86SFZ6</accession>
<proteinExistence type="predicted"/>
<dbReference type="AlphaFoldDB" id="A0AA86SFZ6"/>
<feature type="region of interest" description="Disordered" evidence="1">
    <location>
        <begin position="59"/>
        <end position="81"/>
    </location>
</feature>
<evidence type="ECO:0000313" key="2">
    <source>
        <dbReference type="EMBL" id="CAJ1957149.1"/>
    </source>
</evidence>
<sequence length="81" mass="9078">MLGSCSQHFKFRKRINVMPLMPWATHVLQWTGQRIVIPRGHTALNSFLGLVHAARHTMGASHAQSPYLNRKEGDAEGRASD</sequence>
<feature type="compositionally biased region" description="Basic and acidic residues" evidence="1">
    <location>
        <begin position="69"/>
        <end position="81"/>
    </location>
</feature>
<dbReference type="EMBL" id="OY731402">
    <property type="protein sequence ID" value="CAJ1957149.1"/>
    <property type="molecule type" value="Genomic_DNA"/>
</dbReference>
<dbReference type="Gramene" id="rna-AYBTSS11_LOCUS17044">
    <property type="protein sequence ID" value="CAJ1957149.1"/>
    <property type="gene ID" value="gene-AYBTSS11_LOCUS17044"/>
</dbReference>
<protein>
    <submittedName>
        <fullName evidence="2">Uncharacterized protein</fullName>
    </submittedName>
</protein>